<evidence type="ECO:0008006" key="3">
    <source>
        <dbReference type="Google" id="ProtNLM"/>
    </source>
</evidence>
<dbReference type="Proteomes" id="UP001589693">
    <property type="component" value="Unassembled WGS sequence"/>
</dbReference>
<evidence type="ECO:0000313" key="2">
    <source>
        <dbReference type="Proteomes" id="UP001589693"/>
    </source>
</evidence>
<comment type="caution">
    <text evidence="1">The sequence shown here is derived from an EMBL/GenBank/DDBJ whole genome shotgun (WGS) entry which is preliminary data.</text>
</comment>
<evidence type="ECO:0000313" key="1">
    <source>
        <dbReference type="EMBL" id="MFB9903670.1"/>
    </source>
</evidence>
<gene>
    <name evidence="1" type="ORF">ACFFQA_06955</name>
</gene>
<proteinExistence type="predicted"/>
<sequence length="230" mass="24942">MTGYQQALDGLSAAREALPDTEAGQARAAVDSVSRLLAEAGTGKYGTPIDRAGAGMLAVLEICAHLRRCFDDDIAGTRELSGPAWRAEARERKWLSAGRDPDPGLVFGRLMGPQVKGEFARRPLWRNKHGVLTDGHYTVNTAGQKVHRDDSEAADKSRFHATVDVDRLTLDAAQRADAAGLWTGADDERAKVEFTEVVGVHSRTGRPTTVVNLYRRKNKKTIHACPGSPT</sequence>
<name>A0ABV5ZS15_9PSEU</name>
<reference evidence="1 2" key="1">
    <citation type="submission" date="2024-09" db="EMBL/GenBank/DDBJ databases">
        <authorList>
            <person name="Sun Q."/>
            <person name="Mori K."/>
        </authorList>
    </citation>
    <scope>NUCLEOTIDE SEQUENCE [LARGE SCALE GENOMIC DNA]</scope>
    <source>
        <strain evidence="1 2">TBRC 7907</strain>
    </source>
</reference>
<accession>A0ABV5ZS15</accession>
<protein>
    <recommendedName>
        <fullName evidence="3">Bacterial EndoU nuclease domain-containing protein</fullName>
    </recommendedName>
</protein>
<dbReference type="EMBL" id="JBHLZU010000006">
    <property type="protein sequence ID" value="MFB9903670.1"/>
    <property type="molecule type" value="Genomic_DNA"/>
</dbReference>
<dbReference type="RefSeq" id="WP_377850825.1">
    <property type="nucleotide sequence ID" value="NZ_JBHLZU010000006.1"/>
</dbReference>
<keyword evidence="2" id="KW-1185">Reference proteome</keyword>
<organism evidence="1 2">
    <name type="scientific">Allokutzneria oryzae</name>
    <dbReference type="NCBI Taxonomy" id="1378989"/>
    <lineage>
        <taxon>Bacteria</taxon>
        <taxon>Bacillati</taxon>
        <taxon>Actinomycetota</taxon>
        <taxon>Actinomycetes</taxon>
        <taxon>Pseudonocardiales</taxon>
        <taxon>Pseudonocardiaceae</taxon>
        <taxon>Allokutzneria</taxon>
    </lineage>
</organism>